<dbReference type="EMBL" id="DXES01000014">
    <property type="protein sequence ID" value="HIX64744.1"/>
    <property type="molecule type" value="Genomic_DNA"/>
</dbReference>
<dbReference type="GO" id="GO:0016757">
    <property type="term" value="F:glycosyltransferase activity"/>
    <property type="evidence" value="ECO:0007669"/>
    <property type="project" value="UniProtKB-KW"/>
</dbReference>
<dbReference type="Pfam" id="PF13692">
    <property type="entry name" value="Glyco_trans_1_4"/>
    <property type="match status" value="1"/>
</dbReference>
<dbReference type="EC" id="2.4.-.-" evidence="1"/>
<dbReference type="InterPro" id="IPR050194">
    <property type="entry name" value="Glycosyltransferase_grp1"/>
</dbReference>
<proteinExistence type="predicted"/>
<dbReference type="PANTHER" id="PTHR45947:SF3">
    <property type="entry name" value="SULFOQUINOVOSYL TRANSFERASE SQD2"/>
    <property type="match status" value="1"/>
</dbReference>
<evidence type="ECO:0000313" key="2">
    <source>
        <dbReference type="Proteomes" id="UP000886800"/>
    </source>
</evidence>
<name>A0A9D1WPK8_9FIRM</name>
<evidence type="ECO:0000313" key="1">
    <source>
        <dbReference type="EMBL" id="HIX64744.1"/>
    </source>
</evidence>
<reference evidence="1" key="1">
    <citation type="journal article" date="2021" name="PeerJ">
        <title>Extensive microbial diversity within the chicken gut microbiome revealed by metagenomics and culture.</title>
        <authorList>
            <person name="Gilroy R."/>
            <person name="Ravi A."/>
            <person name="Getino M."/>
            <person name="Pursley I."/>
            <person name="Horton D.L."/>
            <person name="Alikhan N.F."/>
            <person name="Baker D."/>
            <person name="Gharbi K."/>
            <person name="Hall N."/>
            <person name="Watson M."/>
            <person name="Adriaenssens E.M."/>
            <person name="Foster-Nyarko E."/>
            <person name="Jarju S."/>
            <person name="Secka A."/>
            <person name="Antonio M."/>
            <person name="Oren A."/>
            <person name="Chaudhuri R.R."/>
            <person name="La Ragione R."/>
            <person name="Hildebrand F."/>
            <person name="Pallen M.J."/>
        </authorList>
    </citation>
    <scope>NUCLEOTIDE SEQUENCE</scope>
    <source>
        <strain evidence="1">CHK188-5543</strain>
    </source>
</reference>
<comment type="caution">
    <text evidence="1">The sequence shown here is derived from an EMBL/GenBank/DDBJ whole genome shotgun (WGS) entry which is preliminary data.</text>
</comment>
<dbReference type="Proteomes" id="UP000886800">
    <property type="component" value="Unassembled WGS sequence"/>
</dbReference>
<reference evidence="1" key="2">
    <citation type="submission" date="2021-04" db="EMBL/GenBank/DDBJ databases">
        <authorList>
            <person name="Gilroy R."/>
        </authorList>
    </citation>
    <scope>NUCLEOTIDE SEQUENCE</scope>
    <source>
        <strain evidence="1">CHK188-5543</strain>
    </source>
</reference>
<dbReference type="PANTHER" id="PTHR45947">
    <property type="entry name" value="SULFOQUINOVOSYL TRANSFERASE SQD2"/>
    <property type="match status" value="1"/>
</dbReference>
<feature type="non-terminal residue" evidence="1">
    <location>
        <position position="1"/>
    </location>
</feature>
<organism evidence="1 2">
    <name type="scientific">Candidatus Anaerotruncus excrementipullorum</name>
    <dbReference type="NCBI Taxonomy" id="2838465"/>
    <lineage>
        <taxon>Bacteria</taxon>
        <taxon>Bacillati</taxon>
        <taxon>Bacillota</taxon>
        <taxon>Clostridia</taxon>
        <taxon>Eubacteriales</taxon>
        <taxon>Oscillospiraceae</taxon>
        <taxon>Anaerotruncus</taxon>
    </lineage>
</organism>
<sequence length="214" mass="24222">ALRQQFGYRPDTLVGVFTGRLGREKSVDWLLDSWQQTIRPEENIRLLVIGDGPCKEELEAQAQRLGIQELVTFAGKVPHEQMPPYLAMGDFYITASTSDTNSISMLEGMASGLPVLQITDPLNAGQVQDGVNGYIYADAGQMAQQIRMLQQMPPQQMAQLRASTRQSVEGKGCEALAQNLLRVYRRAQLIKRRHRRLAIRFPGANFRIRWHKKE</sequence>
<dbReference type="AlphaFoldDB" id="A0A9D1WPK8"/>
<keyword evidence="1" id="KW-0808">Transferase</keyword>
<dbReference type="SUPFAM" id="SSF53756">
    <property type="entry name" value="UDP-Glycosyltransferase/glycogen phosphorylase"/>
    <property type="match status" value="1"/>
</dbReference>
<keyword evidence="1" id="KW-0328">Glycosyltransferase</keyword>
<gene>
    <name evidence="1" type="ORF">H9736_00695</name>
</gene>
<protein>
    <submittedName>
        <fullName evidence="1">Glycosyltransferase</fullName>
        <ecNumber evidence="1">2.4.-.-</ecNumber>
    </submittedName>
</protein>
<accession>A0A9D1WPK8</accession>
<dbReference type="Gene3D" id="3.40.50.2000">
    <property type="entry name" value="Glycogen Phosphorylase B"/>
    <property type="match status" value="1"/>
</dbReference>